<keyword evidence="1" id="KW-0175">Coiled coil</keyword>
<protein>
    <recommendedName>
        <fullName evidence="3">Calponin-homology (CH) domain-containing protein</fullName>
    </recommendedName>
</protein>
<feature type="region of interest" description="Disordered" evidence="2">
    <location>
        <begin position="1568"/>
        <end position="1591"/>
    </location>
</feature>
<organism evidence="4 5">
    <name type="scientific">Phytophthora nicotianae P1976</name>
    <dbReference type="NCBI Taxonomy" id="1317066"/>
    <lineage>
        <taxon>Eukaryota</taxon>
        <taxon>Sar</taxon>
        <taxon>Stramenopiles</taxon>
        <taxon>Oomycota</taxon>
        <taxon>Peronosporomycetes</taxon>
        <taxon>Peronosporales</taxon>
        <taxon>Peronosporaceae</taxon>
        <taxon>Phytophthora</taxon>
    </lineage>
</organism>
<sequence length="1591" mass="179755">MRSQPSFTPPLCQSQALSCARDVRQSTFRNPWTVVYITQLNFNFDALSHRRLDARQGVLSYILVTTMAELLLRWLNHELELSMHVTDVESDFASGYLLGEILHRLNHQHNFADFMRSSSADAKVVNFCLLEPTLHNLNIKFDANVAVAIMNEKKDAAANLLYQIKMAAARVGRAPGVSTKSLERTGIIPLHNRPMKLSKPIYDSETHKLFEHSIRRQVRSIISLQQEKDRVENETKKRGSYFARMAEQREILEATKAERLHRAYIHSSYIKEALEETDSPAWRLALQKKSAREQRRAAFLHQLMKKREEAEENLTFSLRRKVRSDLDDFDAQGGLKAGIGGRKVSSRKSIGYGLRSLTTALNASSDKNKYSTAHLAGSPMNEAELYHANVLEMESASGVIKQQKVQRERRKGDLSRRRKRFVQECVCTHSRIGTARVASILEDVVLRDTNSEKDIQGELDHILVYKEIARENRSMRNQEYANQQELDSITVIDRDTSCYHNLLLRFEDDSEMQTLQRNDAQVSIEAADGFLSKLISSAIMKEMVDFVLFVAGKREETLHSRDPAVFLSLETWNEYKVKFANGCKLENTVPYAASAESSQTELLDSQELEQYLSSYLSFHSTLDRQRPIETSNDGYLFPGATEIVQDCFVLGEEIKALRWISRSLDEFDEISAVSSANRPVLLSHQQLRILIFGPPFAGKETQAKLLGETHNLVVLSVHELIQTAVQNLSEIGQQVNDLLSNGKEIPPELYSRLVIDVISEIETQALTQDSNSKAGWVVYDLPATARHGQNLEEHLTGYKDPADISSPYDFESAIAPGRSKPPLSLTFLQGKSGIDLVFHLDCPIGTVLDRCLGRVEDIVAGDKRHLVFDPPPDDSTERHRLQHVNPSAFSSELLSLHCWASDGFMHDHKTWYSKFNTLHEPSDAEMTADEVHEAVSSVVDHLLKERQDEVNSKQLQHEADEQIHMSTEDERQRRLDIFESELDEAKVAVIKTEASIAEAEEAKAKKEEMAELRQKLEEAQRHLDGVLAAVKSWMQEEISSRPVPNSKYSGELVPAIAQALAALWDEMEAEYITTMKTSFARLREQRNCVTERAQLITSEFCEFVRRPDRKQEIVNEFQRLFNEVVDEMRFDNPTKVELHARADILQDELVSLIETKTEENDEGLSSMVGDGWTEDTCQQVAAIYQMALQAECDRFRTSVQVLVNGHYAASSSDRSQLSGIVEIWQTYQSRLEQACRVYRDPANEILVETPSAPIAAGKAAQKGKVKAPAPAVVAPTNVAATSEDAMAESLTMTELLAEYGHVLQRCGSWMEAIAPIANDATQKTVEGGDDIPDGDFCKVNLLNGIKYEHDLMERRVRFLQEATEKSRDEITRSMRSIEITLRDFSENRRIREQAAAAAVIEYIRASIESEVALPSFIDISPEFIERFPTTVQLREDTLVRVDKGRRLLSQASPDTPPIIEESHELLPNPRQCESLHVALTSQTVDNSGLVPLITVVETMTALTSLPDALPDVWRRCPAHIIAEIAANFTMKQSGFVDIEGLLTAMSTRDDLLHQFQQEEARQQLELQEQERELLQQQETTDNVPTSTELAA</sequence>
<evidence type="ECO:0000313" key="5">
    <source>
        <dbReference type="Proteomes" id="UP000028582"/>
    </source>
</evidence>
<dbReference type="Pfam" id="PF00406">
    <property type="entry name" value="ADK"/>
    <property type="match status" value="1"/>
</dbReference>
<dbReference type="Gene3D" id="1.10.418.10">
    <property type="entry name" value="Calponin-like domain"/>
    <property type="match status" value="1"/>
</dbReference>
<name>A0A080ZRD6_PHYNI</name>
<evidence type="ECO:0000256" key="2">
    <source>
        <dbReference type="SAM" id="MobiDB-lite"/>
    </source>
</evidence>
<dbReference type="Pfam" id="PF22946">
    <property type="entry name" value="SPEF2_D5"/>
    <property type="match status" value="1"/>
</dbReference>
<dbReference type="GO" id="GO:0005737">
    <property type="term" value="C:cytoplasm"/>
    <property type="evidence" value="ECO:0007669"/>
    <property type="project" value="UniProtKB-ARBA"/>
</dbReference>
<dbReference type="Pfam" id="PF06294">
    <property type="entry name" value="CH_2"/>
    <property type="match status" value="1"/>
</dbReference>
<feature type="compositionally biased region" description="Polar residues" evidence="2">
    <location>
        <begin position="1579"/>
        <end position="1591"/>
    </location>
</feature>
<dbReference type="PROSITE" id="PS50021">
    <property type="entry name" value="CH"/>
    <property type="match status" value="1"/>
</dbReference>
<dbReference type="SUPFAM" id="SSF52540">
    <property type="entry name" value="P-loop containing nucleoside triphosphate hydrolases"/>
    <property type="match status" value="1"/>
</dbReference>
<dbReference type="InterPro" id="IPR010441">
    <property type="entry name" value="CH_2"/>
</dbReference>
<evidence type="ECO:0000256" key="1">
    <source>
        <dbReference type="SAM" id="Coils"/>
    </source>
</evidence>
<dbReference type="Gene3D" id="3.40.50.300">
    <property type="entry name" value="P-loop containing nucleotide triphosphate hydrolases"/>
    <property type="match status" value="1"/>
</dbReference>
<gene>
    <name evidence="4" type="ORF">F444_14123</name>
</gene>
<dbReference type="InterPro" id="IPR001715">
    <property type="entry name" value="CH_dom"/>
</dbReference>
<dbReference type="InterPro" id="IPR027417">
    <property type="entry name" value="P-loop_NTPase"/>
</dbReference>
<dbReference type="OrthoDB" id="62528at2759"/>
<dbReference type="InterPro" id="IPR052634">
    <property type="entry name" value="Sperm_flagellar-bone_growth"/>
</dbReference>
<dbReference type="Proteomes" id="UP000028582">
    <property type="component" value="Unassembled WGS sequence"/>
</dbReference>
<reference evidence="4 5" key="1">
    <citation type="submission" date="2013-11" db="EMBL/GenBank/DDBJ databases">
        <title>The Genome Sequence of Phytophthora parasitica P1976.</title>
        <authorList>
            <consortium name="The Broad Institute Genomics Platform"/>
            <person name="Russ C."/>
            <person name="Tyler B."/>
            <person name="Panabieres F."/>
            <person name="Shan W."/>
            <person name="Tripathy S."/>
            <person name="Grunwald N."/>
            <person name="Machado M."/>
            <person name="Johnson C.S."/>
            <person name="Walker B."/>
            <person name="Young S."/>
            <person name="Zeng Q."/>
            <person name="Gargeya S."/>
            <person name="Fitzgerald M."/>
            <person name="Haas B."/>
            <person name="Abouelleil A."/>
            <person name="Allen A.W."/>
            <person name="Alvarado L."/>
            <person name="Arachchi H.M."/>
            <person name="Berlin A.M."/>
            <person name="Chapman S.B."/>
            <person name="Gainer-Dewar J."/>
            <person name="Goldberg J."/>
            <person name="Griggs A."/>
            <person name="Gujja S."/>
            <person name="Hansen M."/>
            <person name="Howarth C."/>
            <person name="Imamovic A."/>
            <person name="Ireland A."/>
            <person name="Larimer J."/>
            <person name="McCowan C."/>
            <person name="Murphy C."/>
            <person name="Pearson M."/>
            <person name="Poon T.W."/>
            <person name="Priest M."/>
            <person name="Roberts A."/>
            <person name="Saif S."/>
            <person name="Shea T."/>
            <person name="Sisk P."/>
            <person name="Sykes S."/>
            <person name="Wortman J."/>
            <person name="Nusbaum C."/>
            <person name="Birren B."/>
        </authorList>
    </citation>
    <scope>NUCLEOTIDE SEQUENCE [LARGE SCALE GENOMIC DNA]</scope>
    <source>
        <strain evidence="4 5">P1976</strain>
    </source>
</reference>
<comment type="caution">
    <text evidence="4">The sequence shown here is derived from an EMBL/GenBank/DDBJ whole genome shotgun (WGS) entry which is preliminary data.</text>
</comment>
<dbReference type="InterPro" id="IPR036872">
    <property type="entry name" value="CH_dom_sf"/>
</dbReference>
<dbReference type="PANTHER" id="PTHR14919:SF0">
    <property type="entry name" value="SPERM FLAGELLAR PROTEIN 2"/>
    <property type="match status" value="1"/>
</dbReference>
<evidence type="ECO:0000259" key="3">
    <source>
        <dbReference type="PROSITE" id="PS50021"/>
    </source>
</evidence>
<evidence type="ECO:0000313" key="4">
    <source>
        <dbReference type="EMBL" id="ETO69197.1"/>
    </source>
</evidence>
<dbReference type="EMBL" id="ANJA01002569">
    <property type="protein sequence ID" value="ETO69197.1"/>
    <property type="molecule type" value="Genomic_DNA"/>
</dbReference>
<dbReference type="InterPro" id="IPR054517">
    <property type="entry name" value="SPEF2_D5"/>
</dbReference>
<proteinExistence type="predicted"/>
<dbReference type="PANTHER" id="PTHR14919">
    <property type="entry name" value="KPL2-RELATED"/>
    <property type="match status" value="1"/>
</dbReference>
<accession>A0A080ZRD6</accession>
<feature type="domain" description="Calponin-homology (CH)" evidence="3">
    <location>
        <begin position="65"/>
        <end position="169"/>
    </location>
</feature>
<feature type="coiled-coil region" evidence="1">
    <location>
        <begin position="982"/>
        <end position="1029"/>
    </location>
</feature>